<dbReference type="EMBL" id="BAUU01000025">
    <property type="protein sequence ID" value="GAE31872.1"/>
    <property type="molecule type" value="Genomic_DNA"/>
</dbReference>
<dbReference type="RefSeq" id="WP_035346024.1">
    <property type="nucleotide sequence ID" value="NZ_BAUU01000025.1"/>
</dbReference>
<feature type="compositionally biased region" description="Basic and acidic residues" evidence="1">
    <location>
        <begin position="140"/>
        <end position="149"/>
    </location>
</feature>
<reference evidence="3" key="1">
    <citation type="journal article" date="2014" name="Genome Announc.">
        <title>Draft Genome Sequences of Three Alkaliphilic Bacillus Strains, Bacillus wakoensis JCM 9140T, Bacillus akibai JCM 9157T, and Bacillus hemicellulosilyticus JCM 9152T.</title>
        <authorList>
            <person name="Yuki M."/>
            <person name="Oshima K."/>
            <person name="Suda W."/>
            <person name="Oshida Y."/>
            <person name="Kitamura K."/>
            <person name="Iida T."/>
            <person name="Hattori M."/>
            <person name="Ohkuma M."/>
        </authorList>
    </citation>
    <scope>NUCLEOTIDE SEQUENCE [LARGE SCALE GENOMIC DNA]</scope>
    <source>
        <strain evidence="3">JCM 9152</strain>
    </source>
</reference>
<dbReference type="AlphaFoldDB" id="W4QIY4"/>
<feature type="transmembrane region" description="Helical" evidence="2">
    <location>
        <begin position="27"/>
        <end position="49"/>
    </location>
</feature>
<dbReference type="InterPro" id="IPR014195">
    <property type="entry name" value="Spore_III_AG"/>
</dbReference>
<gene>
    <name evidence="3" type="ORF">JCM9152_3367</name>
</gene>
<dbReference type="OrthoDB" id="2381602at2"/>
<dbReference type="NCBIfam" id="TIGR02830">
    <property type="entry name" value="spore_III_AG"/>
    <property type="match status" value="1"/>
</dbReference>
<dbReference type="Proteomes" id="UP000018895">
    <property type="component" value="Unassembled WGS sequence"/>
</dbReference>
<evidence type="ECO:0000313" key="4">
    <source>
        <dbReference type="Proteomes" id="UP000018895"/>
    </source>
</evidence>
<protein>
    <submittedName>
        <fullName evidence="3">Stage III sporulation protein AG</fullName>
    </submittedName>
</protein>
<dbReference type="STRING" id="1236971.JCM9152_3367"/>
<evidence type="ECO:0000256" key="2">
    <source>
        <dbReference type="SAM" id="Phobius"/>
    </source>
</evidence>
<evidence type="ECO:0000256" key="1">
    <source>
        <dbReference type="SAM" id="MobiDB-lite"/>
    </source>
</evidence>
<feature type="region of interest" description="Disordered" evidence="1">
    <location>
        <begin position="64"/>
        <end position="83"/>
    </location>
</feature>
<proteinExistence type="predicted"/>
<organism evidence="3 4">
    <name type="scientific">Halalkalibacter hemicellulosilyticusJCM 9152</name>
    <dbReference type="NCBI Taxonomy" id="1236971"/>
    <lineage>
        <taxon>Bacteria</taxon>
        <taxon>Bacillati</taxon>
        <taxon>Bacillota</taxon>
        <taxon>Bacilli</taxon>
        <taxon>Bacillales</taxon>
        <taxon>Bacillaceae</taxon>
        <taxon>Halalkalibacter</taxon>
    </lineage>
</organism>
<sequence>MKQNEEKDQKWLQSLMKKSNNGKNRRLPLHYLVLLGCLGVALMIMGNLLSDQNETDQSLPVYNESEDVDEVEEAFKRDRSAEPNSMEDYEMRYENQLKELLEQMIGLSDVSVMVNLAETERSVYERDSVTKEQLTDETDREGGKRTVDDRTREEQVVIIREGDKEVPILIHKEKPEVRGVLVVAQGVENANSKSQVIEAVSRVLDVPSHRISVMPKKTKEGS</sequence>
<keyword evidence="2" id="KW-0812">Transmembrane</keyword>
<accession>W4QIY4</accession>
<evidence type="ECO:0000313" key="3">
    <source>
        <dbReference type="EMBL" id="GAE31872.1"/>
    </source>
</evidence>
<comment type="caution">
    <text evidence="3">The sequence shown here is derived from an EMBL/GenBank/DDBJ whole genome shotgun (WGS) entry which is preliminary data.</text>
</comment>
<keyword evidence="2" id="KW-0472">Membrane</keyword>
<feature type="region of interest" description="Disordered" evidence="1">
    <location>
        <begin position="127"/>
        <end position="149"/>
    </location>
</feature>
<keyword evidence="2" id="KW-1133">Transmembrane helix</keyword>
<name>W4QIY4_9BACI</name>
<keyword evidence="4" id="KW-1185">Reference proteome</keyword>